<dbReference type="Pfam" id="PF13731">
    <property type="entry name" value="WxL"/>
    <property type="match status" value="1"/>
</dbReference>
<feature type="compositionally biased region" description="Low complexity" evidence="1">
    <location>
        <begin position="42"/>
        <end position="56"/>
    </location>
</feature>
<evidence type="ECO:0000313" key="4">
    <source>
        <dbReference type="EMBL" id="PZL77515.1"/>
    </source>
</evidence>
<keyword evidence="5" id="KW-1185">Reference proteome</keyword>
<feature type="region of interest" description="Disordered" evidence="1">
    <location>
        <begin position="38"/>
        <end position="80"/>
    </location>
</feature>
<sequence>MKNTTKLASAALIAAISMGAVLPQVAKADSDSLTGKGKVEFTKSSSTSSSATNPSGGSNGGSNSGGNITDSSAGTTNTSPGEFGIDYVTNLDFEKHGIITSNANDETYWATTWVANDGETAVKNAHYIKFHDFRNTLDHTYEVSGEITRQFNTVLSPKPVEEGLELKGSTITYNNAHLIPDKGYEPTADLDLTPTAGLKASTVVKFGESTPVLTNTKPTGFNAQQFNTGYGSFALMWGTYNADKEVDTSATSVQLTIPRGSTNAVINEGRYTAEITWTMSETPAV</sequence>
<feature type="chain" id="PRO_5015964411" description="WxL domain-containing protein" evidence="2">
    <location>
        <begin position="29"/>
        <end position="285"/>
    </location>
</feature>
<protein>
    <recommendedName>
        <fullName evidence="3">WxL domain-containing protein</fullName>
    </recommendedName>
</protein>
<evidence type="ECO:0000259" key="3">
    <source>
        <dbReference type="Pfam" id="PF13731"/>
    </source>
</evidence>
<gene>
    <name evidence="4" type="ORF">CI088_01560</name>
</gene>
<evidence type="ECO:0000256" key="1">
    <source>
        <dbReference type="SAM" id="MobiDB-lite"/>
    </source>
</evidence>
<feature type="domain" description="WxL" evidence="3">
    <location>
        <begin position="30"/>
        <end position="283"/>
    </location>
</feature>
<dbReference type="Proteomes" id="UP000249828">
    <property type="component" value="Unassembled WGS sequence"/>
</dbReference>
<name>A0A2W4BK73_9ENTE</name>
<evidence type="ECO:0000313" key="5">
    <source>
        <dbReference type="Proteomes" id="UP000249828"/>
    </source>
</evidence>
<dbReference type="EMBL" id="PIEU01000003">
    <property type="protein sequence ID" value="PZL77515.1"/>
    <property type="molecule type" value="Genomic_DNA"/>
</dbReference>
<accession>A0A2W4BK73</accession>
<evidence type="ECO:0000256" key="2">
    <source>
        <dbReference type="SAM" id="SignalP"/>
    </source>
</evidence>
<dbReference type="AlphaFoldDB" id="A0A2W4BK73"/>
<proteinExistence type="predicted"/>
<reference evidence="4 5" key="1">
    <citation type="submission" date="2017-11" db="EMBL/GenBank/DDBJ databases">
        <title>Draft genome sequence of Enterococcus plantarum TRW2 strain isolated from lettuce.</title>
        <authorList>
            <person name="Kim E.B."/>
            <person name="Marco M.L."/>
            <person name="Williams T.R."/>
            <person name="You I.H."/>
        </authorList>
    </citation>
    <scope>NUCLEOTIDE SEQUENCE [LARGE SCALE GENOMIC DNA]</scope>
    <source>
        <strain evidence="4 5">TRW2</strain>
    </source>
</reference>
<dbReference type="RefSeq" id="WP_111246964.1">
    <property type="nucleotide sequence ID" value="NZ_PIEU01000003.1"/>
</dbReference>
<keyword evidence="2" id="KW-0732">Signal</keyword>
<feature type="signal peptide" evidence="2">
    <location>
        <begin position="1"/>
        <end position="28"/>
    </location>
</feature>
<comment type="caution">
    <text evidence="4">The sequence shown here is derived from an EMBL/GenBank/DDBJ whole genome shotgun (WGS) entry which is preliminary data.</text>
</comment>
<dbReference type="InterPro" id="IPR027994">
    <property type="entry name" value="WxL_dom"/>
</dbReference>
<organism evidence="4 5">
    <name type="scientific">Enterococcus plantarum</name>
    <dbReference type="NCBI Taxonomy" id="1077675"/>
    <lineage>
        <taxon>Bacteria</taxon>
        <taxon>Bacillati</taxon>
        <taxon>Bacillota</taxon>
        <taxon>Bacilli</taxon>
        <taxon>Lactobacillales</taxon>
        <taxon>Enterococcaceae</taxon>
        <taxon>Enterococcus</taxon>
    </lineage>
</organism>